<dbReference type="EMBL" id="LVXG01000082">
    <property type="protein sequence ID" value="OQP38931.1"/>
    <property type="molecule type" value="Genomic_DNA"/>
</dbReference>
<gene>
    <name evidence="4" type="ORF">A4H97_19345</name>
</gene>
<accession>A0A1V9DYM0</accession>
<dbReference type="InterPro" id="IPR019734">
    <property type="entry name" value="TPR_rpt"/>
</dbReference>
<keyword evidence="3" id="KW-1133">Transmembrane helix</keyword>
<dbReference type="Proteomes" id="UP000192610">
    <property type="component" value="Unassembled WGS sequence"/>
</dbReference>
<evidence type="ECO:0000313" key="5">
    <source>
        <dbReference type="Proteomes" id="UP000192610"/>
    </source>
</evidence>
<dbReference type="InterPro" id="IPR016032">
    <property type="entry name" value="Sig_transdc_resp-reg_C-effctor"/>
</dbReference>
<dbReference type="SMART" id="SM00028">
    <property type="entry name" value="TPR"/>
    <property type="match status" value="5"/>
</dbReference>
<keyword evidence="3" id="KW-0472">Membrane</keyword>
<organism evidence="4 5">
    <name type="scientific">Niastella yeongjuensis</name>
    <dbReference type="NCBI Taxonomy" id="354355"/>
    <lineage>
        <taxon>Bacteria</taxon>
        <taxon>Pseudomonadati</taxon>
        <taxon>Bacteroidota</taxon>
        <taxon>Chitinophagia</taxon>
        <taxon>Chitinophagales</taxon>
        <taxon>Chitinophagaceae</taxon>
        <taxon>Niastella</taxon>
    </lineage>
</organism>
<keyword evidence="5" id="KW-1185">Reference proteome</keyword>
<evidence type="ECO:0000256" key="2">
    <source>
        <dbReference type="SAM" id="Coils"/>
    </source>
</evidence>
<dbReference type="GO" id="GO:0003677">
    <property type="term" value="F:DNA binding"/>
    <property type="evidence" value="ECO:0007669"/>
    <property type="project" value="InterPro"/>
</dbReference>
<dbReference type="STRING" id="354355.SAMN05660816_02533"/>
<dbReference type="SUPFAM" id="SSF48452">
    <property type="entry name" value="TPR-like"/>
    <property type="match status" value="1"/>
</dbReference>
<proteinExistence type="predicted"/>
<dbReference type="Gene3D" id="1.25.40.10">
    <property type="entry name" value="Tetratricopeptide repeat domain"/>
    <property type="match status" value="2"/>
</dbReference>
<protein>
    <submittedName>
        <fullName evidence="4">Uncharacterized protein</fullName>
    </submittedName>
</protein>
<dbReference type="AlphaFoldDB" id="A0A1V9DYM0"/>
<feature type="repeat" description="TPR" evidence="1">
    <location>
        <begin position="171"/>
        <end position="204"/>
    </location>
</feature>
<reference evidence="5" key="1">
    <citation type="submission" date="2016-04" db="EMBL/GenBank/DDBJ databases">
        <authorList>
            <person name="Chen L."/>
            <person name="Zhuang W."/>
            <person name="Wang G."/>
        </authorList>
    </citation>
    <scope>NUCLEOTIDE SEQUENCE [LARGE SCALE GENOMIC DNA]</scope>
    <source>
        <strain evidence="5">17621</strain>
    </source>
</reference>
<keyword evidence="2" id="KW-0175">Coiled coil</keyword>
<keyword evidence="1" id="KW-0802">TPR repeat</keyword>
<evidence type="ECO:0000256" key="3">
    <source>
        <dbReference type="SAM" id="Phobius"/>
    </source>
</evidence>
<feature type="transmembrane region" description="Helical" evidence="3">
    <location>
        <begin position="318"/>
        <end position="341"/>
    </location>
</feature>
<evidence type="ECO:0000313" key="4">
    <source>
        <dbReference type="EMBL" id="OQP38931.1"/>
    </source>
</evidence>
<name>A0A1V9DYM0_9BACT</name>
<dbReference type="GO" id="GO:0006355">
    <property type="term" value="P:regulation of DNA-templated transcription"/>
    <property type="evidence" value="ECO:0007669"/>
    <property type="project" value="InterPro"/>
</dbReference>
<dbReference type="SUPFAM" id="SSF46894">
    <property type="entry name" value="C-terminal effector domain of the bipartite response regulators"/>
    <property type="match status" value="1"/>
</dbReference>
<keyword evidence="3" id="KW-0812">Transmembrane</keyword>
<evidence type="ECO:0000256" key="1">
    <source>
        <dbReference type="PROSITE-ProRule" id="PRU00339"/>
    </source>
</evidence>
<sequence>MQFPPVQAQENDRTELLHTQRLSKQFPDSAFLLLKEMYSKAIAGKDRQTMGICLQQMGQVCYSLGNYPKALDFHVQADKIFRETNNDEQLARNLNDMGLVYYQNRQLPVARKQYDEALSIYYKLRDQEGLADTYGKIGHLYEKKKQVDSAFYFQRLALQQCRDVAQPSVVAKIYENIGSIYEDLEKYDSAWYYFDHSLKLYDQANDQVAGIEVINNLGDIYRKTGRYHDAINKSNEALARANGTNDLYQKQAAYRDLGKAWNLLGQQDSAYFYIDLSRRATIDLYSIENNRQTAFLSVLFDIDKKNVEIVQLENARNITLIVTTAVVIVVVLLVILGWVTFSRQRLKIRNEQMVSERNRHIYETQNDLMQVELANRQLQEDRLMEELEVKKKGLTSYTLHIIQKNQSLDDLRNKLELLVKDDKRDQKKQLQQLIQHINQSFNHDQYWNEFRETFEQLHQPFFDNLKRHSEELTSNDLRMLSLIKLNMASKDMATLLGISQDSLRVSRYRLKKKLNLGQEESLTGFVQGL</sequence>
<comment type="caution">
    <text evidence="4">The sequence shown here is derived from an EMBL/GenBank/DDBJ whole genome shotgun (WGS) entry which is preliminary data.</text>
</comment>
<dbReference type="PROSITE" id="PS50005">
    <property type="entry name" value="TPR"/>
    <property type="match status" value="1"/>
</dbReference>
<dbReference type="Pfam" id="PF13424">
    <property type="entry name" value="TPR_12"/>
    <property type="match status" value="2"/>
</dbReference>
<feature type="coiled-coil region" evidence="2">
    <location>
        <begin position="361"/>
        <end position="440"/>
    </location>
</feature>
<dbReference type="InterPro" id="IPR011990">
    <property type="entry name" value="TPR-like_helical_dom_sf"/>
</dbReference>
<dbReference type="PANTHER" id="PTHR10098">
    <property type="entry name" value="RAPSYN-RELATED"/>
    <property type="match status" value="1"/>
</dbReference>